<dbReference type="EMBL" id="JAHRHJ020000003">
    <property type="protein sequence ID" value="KAH9323706.1"/>
    <property type="molecule type" value="Genomic_DNA"/>
</dbReference>
<keyword evidence="6" id="KW-1185">Reference proteome</keyword>
<evidence type="ECO:0000256" key="2">
    <source>
        <dbReference type="ARBA" id="ARBA00022801"/>
    </source>
</evidence>
<feature type="domain" description="Glycoside hydrolase family 3 C-terminal" evidence="4">
    <location>
        <begin position="5"/>
        <end position="138"/>
    </location>
</feature>
<protein>
    <recommendedName>
        <fullName evidence="4">Glycoside hydrolase family 3 C-terminal domain-containing protein</fullName>
    </recommendedName>
</protein>
<comment type="caution">
    <text evidence="5">The sequence shown here is derived from an EMBL/GenBank/DDBJ whole genome shotgun (WGS) entry which is preliminary data.</text>
</comment>
<feature type="non-terminal residue" evidence="5">
    <location>
        <position position="1"/>
    </location>
</feature>
<dbReference type="InterPro" id="IPR002772">
    <property type="entry name" value="Glyco_hydro_3_C"/>
</dbReference>
<evidence type="ECO:0000259" key="4">
    <source>
        <dbReference type="Pfam" id="PF01915"/>
    </source>
</evidence>
<dbReference type="InterPro" id="IPR044993">
    <property type="entry name" value="BXL"/>
</dbReference>
<gene>
    <name evidence="5" type="ORF">KI387_018345</name>
</gene>
<sequence length="138" mass="14814">IPCNTITPLQGLQKYVRNTLYAPGCENVACSSETMFNQAIGIAKEADEVVLVVGLDLTQEREEQDRVSLNLPGEQQKLIFEVSRAAKRPVVLVILCGGPVDVSFAVKESSISSIIWAGYPGEAGGQALAEIIFGDHNP</sequence>
<dbReference type="Proteomes" id="UP000824469">
    <property type="component" value="Unassembled WGS sequence"/>
</dbReference>
<dbReference type="GO" id="GO:0045493">
    <property type="term" value="P:xylan catabolic process"/>
    <property type="evidence" value="ECO:0007669"/>
    <property type="project" value="InterPro"/>
</dbReference>
<dbReference type="Pfam" id="PF01915">
    <property type="entry name" value="Glyco_hydro_3_C"/>
    <property type="match status" value="1"/>
</dbReference>
<dbReference type="OMA" id="HMELVIN"/>
<dbReference type="PANTHER" id="PTHR42721">
    <property type="entry name" value="SUGAR HYDROLASE-RELATED"/>
    <property type="match status" value="1"/>
</dbReference>
<evidence type="ECO:0000313" key="6">
    <source>
        <dbReference type="Proteomes" id="UP000824469"/>
    </source>
</evidence>
<organism evidence="5 6">
    <name type="scientific">Taxus chinensis</name>
    <name type="common">Chinese yew</name>
    <name type="synonym">Taxus wallichiana var. chinensis</name>
    <dbReference type="NCBI Taxonomy" id="29808"/>
    <lineage>
        <taxon>Eukaryota</taxon>
        <taxon>Viridiplantae</taxon>
        <taxon>Streptophyta</taxon>
        <taxon>Embryophyta</taxon>
        <taxon>Tracheophyta</taxon>
        <taxon>Spermatophyta</taxon>
        <taxon>Pinopsida</taxon>
        <taxon>Pinidae</taxon>
        <taxon>Conifers II</taxon>
        <taxon>Cupressales</taxon>
        <taxon>Taxaceae</taxon>
        <taxon>Taxus</taxon>
    </lineage>
</organism>
<dbReference type="InterPro" id="IPR036881">
    <property type="entry name" value="Glyco_hydro_3_C_sf"/>
</dbReference>
<dbReference type="GO" id="GO:0031222">
    <property type="term" value="P:arabinan catabolic process"/>
    <property type="evidence" value="ECO:0007669"/>
    <property type="project" value="TreeGrafter"/>
</dbReference>
<dbReference type="Gene3D" id="3.40.50.1700">
    <property type="entry name" value="Glycoside hydrolase family 3 C-terminal domain"/>
    <property type="match status" value="1"/>
</dbReference>
<feature type="non-terminal residue" evidence="5">
    <location>
        <position position="138"/>
    </location>
</feature>
<evidence type="ECO:0000256" key="3">
    <source>
        <dbReference type="ARBA" id="ARBA00023295"/>
    </source>
</evidence>
<reference evidence="5 6" key="1">
    <citation type="journal article" date="2021" name="Nat. Plants">
        <title>The Taxus genome provides insights into paclitaxel biosynthesis.</title>
        <authorList>
            <person name="Xiong X."/>
            <person name="Gou J."/>
            <person name="Liao Q."/>
            <person name="Li Y."/>
            <person name="Zhou Q."/>
            <person name="Bi G."/>
            <person name="Li C."/>
            <person name="Du R."/>
            <person name="Wang X."/>
            <person name="Sun T."/>
            <person name="Guo L."/>
            <person name="Liang H."/>
            <person name="Lu P."/>
            <person name="Wu Y."/>
            <person name="Zhang Z."/>
            <person name="Ro D.K."/>
            <person name="Shang Y."/>
            <person name="Huang S."/>
            <person name="Yan J."/>
        </authorList>
    </citation>
    <scope>NUCLEOTIDE SEQUENCE [LARGE SCALE GENOMIC DNA]</scope>
    <source>
        <strain evidence="5">Ta-2019</strain>
    </source>
</reference>
<dbReference type="GO" id="GO:0046556">
    <property type="term" value="F:alpha-L-arabinofuranosidase activity"/>
    <property type="evidence" value="ECO:0007669"/>
    <property type="project" value="TreeGrafter"/>
</dbReference>
<accession>A0AA38LH42</accession>
<comment type="similarity">
    <text evidence="1">Belongs to the glycosyl hydrolase 3 family.</text>
</comment>
<evidence type="ECO:0000313" key="5">
    <source>
        <dbReference type="EMBL" id="KAH9323706.1"/>
    </source>
</evidence>
<keyword evidence="3" id="KW-0326">Glycosidase</keyword>
<proteinExistence type="inferred from homology"/>
<evidence type="ECO:0000256" key="1">
    <source>
        <dbReference type="ARBA" id="ARBA00005336"/>
    </source>
</evidence>
<dbReference type="AlphaFoldDB" id="A0AA38LH42"/>
<dbReference type="GO" id="GO:0009044">
    <property type="term" value="F:xylan 1,4-beta-xylosidase activity"/>
    <property type="evidence" value="ECO:0007669"/>
    <property type="project" value="InterPro"/>
</dbReference>
<dbReference type="SUPFAM" id="SSF52279">
    <property type="entry name" value="Beta-D-glucan exohydrolase, C-terminal domain"/>
    <property type="match status" value="1"/>
</dbReference>
<dbReference type="PANTHER" id="PTHR42721:SF3">
    <property type="entry name" value="BETA-D-XYLOSIDASE 5-RELATED"/>
    <property type="match status" value="1"/>
</dbReference>
<name>A0AA38LH42_TAXCH</name>
<keyword evidence="2" id="KW-0378">Hydrolase</keyword>